<evidence type="ECO:0008006" key="3">
    <source>
        <dbReference type="Google" id="ProtNLM"/>
    </source>
</evidence>
<dbReference type="Proteomes" id="UP000184440">
    <property type="component" value="Unassembled WGS sequence"/>
</dbReference>
<proteinExistence type="predicted"/>
<dbReference type="RefSeq" id="WP_073258561.1">
    <property type="nucleotide sequence ID" value="NZ_FRCS01000005.1"/>
</dbReference>
<accession>A0A1M7QLI8</accession>
<evidence type="ECO:0000313" key="1">
    <source>
        <dbReference type="EMBL" id="SHN32216.1"/>
    </source>
</evidence>
<dbReference type="OrthoDB" id="7376058at2"/>
<sequence>MQTTPRFLQGAFPFVGEGLEKPILLAPSLSYVVPLGATAQPLYFRGGNSTDELVAVVLMRDGTPMRYFPIGAKGNTHVALRVVEDLLSDTRIELYVAAPDGLAGTLIVDLGLVEI</sequence>
<keyword evidence="2" id="KW-1185">Reference proteome</keyword>
<reference evidence="1 2" key="1">
    <citation type="submission" date="2016-11" db="EMBL/GenBank/DDBJ databases">
        <authorList>
            <person name="Jaros S."/>
            <person name="Januszkiewicz K."/>
            <person name="Wedrychowicz H."/>
        </authorList>
    </citation>
    <scope>NUCLEOTIDE SEQUENCE [LARGE SCALE GENOMIC DNA]</scope>
    <source>
        <strain evidence="1 2">DSM 46144</strain>
    </source>
</reference>
<dbReference type="AlphaFoldDB" id="A0A1M7QLI8"/>
<gene>
    <name evidence="1" type="ORF">SAMN05443668_10510</name>
</gene>
<organism evidence="1 2">
    <name type="scientific">Cryptosporangium aurantiacum</name>
    <dbReference type="NCBI Taxonomy" id="134849"/>
    <lineage>
        <taxon>Bacteria</taxon>
        <taxon>Bacillati</taxon>
        <taxon>Actinomycetota</taxon>
        <taxon>Actinomycetes</taxon>
        <taxon>Cryptosporangiales</taxon>
        <taxon>Cryptosporangiaceae</taxon>
        <taxon>Cryptosporangium</taxon>
    </lineage>
</organism>
<evidence type="ECO:0000313" key="2">
    <source>
        <dbReference type="Proteomes" id="UP000184440"/>
    </source>
</evidence>
<protein>
    <recommendedName>
        <fullName evidence="3">Molybdopterin oxidoreductase</fullName>
    </recommendedName>
</protein>
<dbReference type="STRING" id="134849.SAMN05443668_10510"/>
<dbReference type="EMBL" id="FRCS01000005">
    <property type="protein sequence ID" value="SHN32216.1"/>
    <property type="molecule type" value="Genomic_DNA"/>
</dbReference>
<name>A0A1M7QLI8_9ACTN</name>